<dbReference type="SUPFAM" id="SSF103473">
    <property type="entry name" value="MFS general substrate transporter"/>
    <property type="match status" value="1"/>
</dbReference>
<gene>
    <name evidence="14" type="ORF">QBC33DRAFT_609780</name>
</gene>
<dbReference type="SUPFAM" id="SSF51905">
    <property type="entry name" value="FAD/NAD(P)-binding domain"/>
    <property type="match status" value="2"/>
</dbReference>
<keyword evidence="8" id="KW-0560">Oxidoreductase</keyword>
<accession>A0AAJ0C321</accession>
<dbReference type="FunFam" id="1.20.1250.20:FF:000386">
    <property type="entry name" value="MFS general substrate transporter"/>
    <property type="match status" value="1"/>
</dbReference>
<dbReference type="Pfam" id="PF07690">
    <property type="entry name" value="MFS_1"/>
    <property type="match status" value="1"/>
</dbReference>
<dbReference type="GeneID" id="85315591"/>
<dbReference type="GO" id="GO:0050661">
    <property type="term" value="F:NADP binding"/>
    <property type="evidence" value="ECO:0007669"/>
    <property type="project" value="InterPro"/>
</dbReference>
<dbReference type="InterPro" id="IPR011701">
    <property type="entry name" value="MFS"/>
</dbReference>
<sequence>MAISSGDDKHLSVAEGVTRADQLVQAEPKATWKSYLWDTLDKSPEERKFLFKLDAVLLTFASLGYFIKYLDQININNAFVSGMKEDLNLFGNELNYMQTCWTVGYVIGEIPSNLLLTRIRPSIWIPACEVTWAVLTILLAKCTNVTQIYVLRFFIGLAESAFYPGMQYIIGSWYRKDELAKRSCIFHASSSIGTMFSGYLMAAVYHLDGRNGFRGWQWLFIVDTVISLPIAVAGFFILPDLPEITRAWYFSPEEVALARRRMELEGRANRAPYTRSKFRNIFTSWHIYTLTALYIFFNNGAGTGTQPAFQLWLKSKGYSVTAINTFPTITAAISVISTLIYAWSSDSVFRGARWPPIIFAGCVNIIANASLAAWDIPDAWKWASFLLTGFIAGVSGLTFAWAHEICAGDNEERALVTASMNEMAYVVQAWLPLLIWQQVEAPVYRKGYSTMVALTHVTFGPGSRVAVVGAGISGVTAAGHLLKQGLSVTVFERSSIAGGVWHFDERVTEDPSYPSETPSAGDYKLSSPGQYAYRTPPPESPGESSDQPPSKSPLTGDALEVHFSPPGPCYAGLTNNVPTSLMVSALSPWPEGTEENTTQNNIEGYVQMLARDHSVNDVTHYNTRVDEVSKSEDGKTWTVRTISLEKRNGASQLVEKYWEFDSVVLASGHYNLPRVPDTPGLKEWKSAFKERVIHSKQYRKPENYAGKNLLVIGAGVSSLDICRELDGIANRIYQSVRGGSYDLPATLLPANSERVTEVASYVFDSEDPAGQSLSSEDPIPGTVVLNDGRVLTDIHYVIQLHSDSTPAAEAGPNLLVTAEGDMTHNLHKDIFYIEDPSLAFVGVPYHIATFSLFDFQSQIIARVFAGQAHLPPREEMREEYEGRIRDRGVGRGFHSLRGSGDEIAYVKGLVDWVNRDLEAAGVAPMKGHTQKWVEGYWEMKARLKKIWDFDG</sequence>
<evidence type="ECO:0000259" key="13">
    <source>
        <dbReference type="PROSITE" id="PS50850"/>
    </source>
</evidence>
<feature type="transmembrane region" description="Helical" evidence="12">
    <location>
        <begin position="380"/>
        <end position="402"/>
    </location>
</feature>
<evidence type="ECO:0000256" key="7">
    <source>
        <dbReference type="ARBA" id="ARBA00022989"/>
    </source>
</evidence>
<evidence type="ECO:0000256" key="1">
    <source>
        <dbReference type="ARBA" id="ARBA00004651"/>
    </source>
</evidence>
<evidence type="ECO:0000256" key="11">
    <source>
        <dbReference type="SAM" id="MobiDB-lite"/>
    </source>
</evidence>
<feature type="transmembrane region" description="Helical" evidence="12">
    <location>
        <begin position="218"/>
        <end position="238"/>
    </location>
</feature>
<keyword evidence="3" id="KW-1003">Cell membrane</keyword>
<dbReference type="Proteomes" id="UP001244011">
    <property type="component" value="Unassembled WGS sequence"/>
</dbReference>
<name>A0AAJ0C321_9PEZI</name>
<keyword evidence="15" id="KW-1185">Reference proteome</keyword>
<dbReference type="Pfam" id="PF00743">
    <property type="entry name" value="FMO-like"/>
    <property type="match status" value="1"/>
</dbReference>
<dbReference type="InterPro" id="IPR020946">
    <property type="entry name" value="Flavin_mOase-like"/>
</dbReference>
<feature type="region of interest" description="Disordered" evidence="11">
    <location>
        <begin position="508"/>
        <end position="561"/>
    </location>
</feature>
<evidence type="ECO:0000313" key="15">
    <source>
        <dbReference type="Proteomes" id="UP001244011"/>
    </source>
</evidence>
<evidence type="ECO:0000256" key="5">
    <source>
        <dbReference type="ARBA" id="ARBA00022692"/>
    </source>
</evidence>
<dbReference type="Gene3D" id="3.50.50.60">
    <property type="entry name" value="FAD/NAD(P)-binding domain"/>
    <property type="match status" value="2"/>
</dbReference>
<dbReference type="EMBL" id="MU839003">
    <property type="protein sequence ID" value="KAK1769030.1"/>
    <property type="molecule type" value="Genomic_DNA"/>
</dbReference>
<dbReference type="GO" id="GO:0004499">
    <property type="term" value="F:N,N-dimethylaniline monooxygenase activity"/>
    <property type="evidence" value="ECO:0007669"/>
    <property type="project" value="InterPro"/>
</dbReference>
<keyword evidence="2" id="KW-0813">Transport</keyword>
<comment type="subcellular location">
    <subcellularLocation>
        <location evidence="1">Cell membrane</location>
        <topology evidence="1">Multi-pass membrane protein</topology>
    </subcellularLocation>
</comment>
<feature type="transmembrane region" description="Helical" evidence="12">
    <location>
        <begin position="184"/>
        <end position="206"/>
    </location>
</feature>
<feature type="transmembrane region" description="Helical" evidence="12">
    <location>
        <begin position="146"/>
        <end position="163"/>
    </location>
</feature>
<evidence type="ECO:0000313" key="14">
    <source>
        <dbReference type="EMBL" id="KAK1769030.1"/>
    </source>
</evidence>
<organism evidence="14 15">
    <name type="scientific">Phialemonium atrogriseum</name>
    <dbReference type="NCBI Taxonomy" id="1093897"/>
    <lineage>
        <taxon>Eukaryota</taxon>
        <taxon>Fungi</taxon>
        <taxon>Dikarya</taxon>
        <taxon>Ascomycota</taxon>
        <taxon>Pezizomycotina</taxon>
        <taxon>Sordariomycetes</taxon>
        <taxon>Sordariomycetidae</taxon>
        <taxon>Cephalothecales</taxon>
        <taxon>Cephalothecaceae</taxon>
        <taxon>Phialemonium</taxon>
    </lineage>
</organism>
<dbReference type="GO" id="GO:0050660">
    <property type="term" value="F:flavin adenine dinucleotide binding"/>
    <property type="evidence" value="ECO:0007669"/>
    <property type="project" value="InterPro"/>
</dbReference>
<feature type="compositionally biased region" description="Polar residues" evidence="11">
    <location>
        <begin position="542"/>
        <end position="553"/>
    </location>
</feature>
<keyword evidence="5 12" id="KW-0812">Transmembrane</keyword>
<dbReference type="PANTHER" id="PTHR43791">
    <property type="entry name" value="PERMEASE-RELATED"/>
    <property type="match status" value="1"/>
</dbReference>
<comment type="caution">
    <text evidence="14">The sequence shown here is derived from an EMBL/GenBank/DDBJ whole genome shotgun (WGS) entry which is preliminary data.</text>
</comment>
<dbReference type="RefSeq" id="XP_060285243.1">
    <property type="nucleotide sequence ID" value="XM_060432404.1"/>
</dbReference>
<dbReference type="Pfam" id="PF13450">
    <property type="entry name" value="NAD_binding_8"/>
    <property type="match status" value="1"/>
</dbReference>
<dbReference type="GO" id="GO:0022857">
    <property type="term" value="F:transmembrane transporter activity"/>
    <property type="evidence" value="ECO:0007669"/>
    <property type="project" value="InterPro"/>
</dbReference>
<comment type="similarity">
    <text evidence="10">Belongs to the major facilitator superfamily. Allantoate permease family.</text>
</comment>
<evidence type="ECO:0000256" key="6">
    <source>
        <dbReference type="ARBA" id="ARBA00022827"/>
    </source>
</evidence>
<dbReference type="GO" id="GO:0005886">
    <property type="term" value="C:plasma membrane"/>
    <property type="evidence" value="ECO:0007669"/>
    <property type="project" value="UniProtKB-SubCell"/>
</dbReference>
<feature type="transmembrane region" description="Helical" evidence="12">
    <location>
        <begin position="317"/>
        <end position="342"/>
    </location>
</feature>
<evidence type="ECO:0000256" key="4">
    <source>
        <dbReference type="ARBA" id="ARBA00022630"/>
    </source>
</evidence>
<keyword evidence="6" id="KW-0274">FAD</keyword>
<evidence type="ECO:0000256" key="10">
    <source>
        <dbReference type="ARBA" id="ARBA00037968"/>
    </source>
</evidence>
<evidence type="ECO:0000256" key="8">
    <source>
        <dbReference type="ARBA" id="ARBA00023002"/>
    </source>
</evidence>
<dbReference type="PRINTS" id="PR00419">
    <property type="entry name" value="ADXRDTASE"/>
</dbReference>
<evidence type="ECO:0000256" key="3">
    <source>
        <dbReference type="ARBA" id="ARBA00022475"/>
    </source>
</evidence>
<protein>
    <submittedName>
        <fullName evidence="14">Major facilitator superfamily domain-containing protein</fullName>
    </submittedName>
</protein>
<dbReference type="FunFam" id="1.20.1250.20:FF:000065">
    <property type="entry name" value="Putative MFS pantothenate transporter"/>
    <property type="match status" value="1"/>
</dbReference>
<feature type="domain" description="Major facilitator superfamily (MFS) profile" evidence="13">
    <location>
        <begin position="57"/>
        <end position="481"/>
    </location>
</feature>
<keyword evidence="7 12" id="KW-1133">Transmembrane helix</keyword>
<dbReference type="PANTHER" id="PTHR43791:SF39">
    <property type="entry name" value="TRANSPORTER LIZ1_SEO1, PUTATIVE (AFU_ORTHOLOGUE AFUA_3G00980)-RELATED"/>
    <property type="match status" value="1"/>
</dbReference>
<evidence type="ECO:0000256" key="12">
    <source>
        <dbReference type="SAM" id="Phobius"/>
    </source>
</evidence>
<dbReference type="AlphaFoldDB" id="A0AAJ0C321"/>
<dbReference type="InterPro" id="IPR020846">
    <property type="entry name" value="MFS_dom"/>
</dbReference>
<keyword evidence="9 12" id="KW-0472">Membrane</keyword>
<feature type="transmembrane region" description="Helical" evidence="12">
    <location>
        <begin position="278"/>
        <end position="297"/>
    </location>
</feature>
<keyword evidence="4" id="KW-0285">Flavoprotein</keyword>
<dbReference type="InterPro" id="IPR036188">
    <property type="entry name" value="FAD/NAD-bd_sf"/>
</dbReference>
<dbReference type="InterPro" id="IPR036259">
    <property type="entry name" value="MFS_trans_sf"/>
</dbReference>
<proteinExistence type="inferred from homology"/>
<reference evidence="14" key="1">
    <citation type="submission" date="2023-06" db="EMBL/GenBank/DDBJ databases">
        <title>Genome-scale phylogeny and comparative genomics of the fungal order Sordariales.</title>
        <authorList>
            <consortium name="Lawrence Berkeley National Laboratory"/>
            <person name="Hensen N."/>
            <person name="Bonometti L."/>
            <person name="Westerberg I."/>
            <person name="Brannstrom I.O."/>
            <person name="Guillou S."/>
            <person name="Cros-Aarteil S."/>
            <person name="Calhoun S."/>
            <person name="Haridas S."/>
            <person name="Kuo A."/>
            <person name="Mondo S."/>
            <person name="Pangilinan J."/>
            <person name="Riley R."/>
            <person name="Labutti K."/>
            <person name="Andreopoulos B."/>
            <person name="Lipzen A."/>
            <person name="Chen C."/>
            <person name="Yanf M."/>
            <person name="Daum C."/>
            <person name="Ng V."/>
            <person name="Clum A."/>
            <person name="Steindorff A."/>
            <person name="Ohm R."/>
            <person name="Martin F."/>
            <person name="Silar P."/>
            <person name="Natvig D."/>
            <person name="Lalanne C."/>
            <person name="Gautier V."/>
            <person name="Ament-Velasquez S.L."/>
            <person name="Kruys A."/>
            <person name="Hutchinson M.I."/>
            <person name="Powell A.J."/>
            <person name="Barry K."/>
            <person name="Miller A.N."/>
            <person name="Grigoriev I.V."/>
            <person name="Debuchy R."/>
            <person name="Gladieux P."/>
            <person name="Thoren M.H."/>
            <person name="Johannesson H."/>
        </authorList>
    </citation>
    <scope>NUCLEOTIDE SEQUENCE</scope>
    <source>
        <strain evidence="14">8032-3</strain>
    </source>
</reference>
<evidence type="ECO:0000256" key="2">
    <source>
        <dbReference type="ARBA" id="ARBA00022448"/>
    </source>
</evidence>
<evidence type="ECO:0000256" key="9">
    <source>
        <dbReference type="ARBA" id="ARBA00023136"/>
    </source>
</evidence>
<dbReference type="Gene3D" id="1.20.1250.20">
    <property type="entry name" value="MFS general substrate transporter like domains"/>
    <property type="match status" value="1"/>
</dbReference>
<dbReference type="PROSITE" id="PS50850">
    <property type="entry name" value="MFS"/>
    <property type="match status" value="1"/>
</dbReference>
<feature type="transmembrane region" description="Helical" evidence="12">
    <location>
        <begin position="354"/>
        <end position="374"/>
    </location>
</feature>